<accession>A0A1E5D2P3</accession>
<proteinExistence type="predicted"/>
<dbReference type="InterPro" id="IPR035924">
    <property type="entry name" value="FlaG-like_sf"/>
</dbReference>
<name>A0A1E5D2P3_9VIBR</name>
<protein>
    <submittedName>
        <fullName evidence="1">Uncharacterized protein</fullName>
    </submittedName>
</protein>
<sequence length="101" mass="10956">MQVSGNYYNSASVGGAFKSNNSNQYAIGNQVKINSAANYIDQAISANAKNIETKVENQYSGKVISVKDTESGVVLKRIKASDVLSTMNQNTFKGNFLNQRV</sequence>
<dbReference type="AlphaFoldDB" id="A0A1E5D2P3"/>
<dbReference type="Proteomes" id="UP000094165">
    <property type="component" value="Unassembled WGS sequence"/>
</dbReference>
<gene>
    <name evidence="1" type="ORF">A130_03910</name>
</gene>
<evidence type="ECO:0000313" key="2">
    <source>
        <dbReference type="Proteomes" id="UP000094165"/>
    </source>
</evidence>
<reference evidence="1 2" key="1">
    <citation type="journal article" date="2012" name="Science">
        <title>Ecological populations of bacteria act as socially cohesive units of antibiotic production and resistance.</title>
        <authorList>
            <person name="Cordero O.X."/>
            <person name="Wildschutte H."/>
            <person name="Kirkup B."/>
            <person name="Proehl S."/>
            <person name="Ngo L."/>
            <person name="Hussain F."/>
            <person name="Le Roux F."/>
            <person name="Mincer T."/>
            <person name="Polz M.F."/>
        </authorList>
    </citation>
    <scope>NUCLEOTIDE SEQUENCE [LARGE SCALE GENOMIC DNA]</scope>
    <source>
        <strain evidence="1 2">FF-238</strain>
    </source>
</reference>
<organism evidence="1 2">
    <name type="scientific">Vibrio genomosp. F6 str. FF-238</name>
    <dbReference type="NCBI Taxonomy" id="1191298"/>
    <lineage>
        <taxon>Bacteria</taxon>
        <taxon>Pseudomonadati</taxon>
        <taxon>Pseudomonadota</taxon>
        <taxon>Gammaproteobacteria</taxon>
        <taxon>Vibrionales</taxon>
        <taxon>Vibrionaceae</taxon>
        <taxon>Vibrio</taxon>
    </lineage>
</organism>
<keyword evidence="2" id="KW-1185">Reference proteome</keyword>
<dbReference type="RefSeq" id="WP_017052395.1">
    <property type="nucleotide sequence ID" value="NZ_AJYW02000071.1"/>
</dbReference>
<evidence type="ECO:0000313" key="1">
    <source>
        <dbReference type="EMBL" id="OEE77788.1"/>
    </source>
</evidence>
<dbReference type="SUPFAM" id="SSF160214">
    <property type="entry name" value="FlaG-like"/>
    <property type="match status" value="1"/>
</dbReference>
<dbReference type="EMBL" id="AJYW02000071">
    <property type="protein sequence ID" value="OEE77788.1"/>
    <property type="molecule type" value="Genomic_DNA"/>
</dbReference>
<comment type="caution">
    <text evidence="1">The sequence shown here is derived from an EMBL/GenBank/DDBJ whole genome shotgun (WGS) entry which is preliminary data.</text>
</comment>